<evidence type="ECO:0000313" key="3">
    <source>
        <dbReference type="EMBL" id="RYR03083.1"/>
    </source>
</evidence>
<evidence type="ECO:0000259" key="2">
    <source>
        <dbReference type="Pfam" id="PF10536"/>
    </source>
</evidence>
<dbReference type="AlphaFoldDB" id="A0A444YMA7"/>
<feature type="compositionally biased region" description="Pro residues" evidence="1">
    <location>
        <begin position="454"/>
        <end position="466"/>
    </location>
</feature>
<dbReference type="EMBL" id="SDMP01000016">
    <property type="protein sequence ID" value="RYR03083.1"/>
    <property type="molecule type" value="Genomic_DNA"/>
</dbReference>
<gene>
    <name evidence="3" type="ORF">Ahy_B06g081915</name>
</gene>
<dbReference type="PANTHER" id="PTHR46033:SF8">
    <property type="entry name" value="PROTEIN MAINTENANCE OF MERISTEMS-LIKE"/>
    <property type="match status" value="1"/>
</dbReference>
<name>A0A444YMA7_ARAHY</name>
<feature type="compositionally biased region" description="Basic and acidic residues" evidence="1">
    <location>
        <begin position="616"/>
        <end position="631"/>
    </location>
</feature>
<feature type="compositionally biased region" description="Acidic residues" evidence="1">
    <location>
        <begin position="594"/>
        <end position="615"/>
    </location>
</feature>
<accession>A0A444YMA7</accession>
<protein>
    <recommendedName>
        <fullName evidence="2">Aminotransferase-like plant mobile domain-containing protein</fullName>
    </recommendedName>
</protein>
<evidence type="ECO:0000313" key="4">
    <source>
        <dbReference type="Proteomes" id="UP000289738"/>
    </source>
</evidence>
<dbReference type="Pfam" id="PF10536">
    <property type="entry name" value="PMD"/>
    <property type="match status" value="1"/>
</dbReference>
<comment type="caution">
    <text evidence="3">The sequence shown here is derived from an EMBL/GenBank/DDBJ whole genome shotgun (WGS) entry which is preliminary data.</text>
</comment>
<dbReference type="PANTHER" id="PTHR46033">
    <property type="entry name" value="PROTEIN MAIN-LIKE 2"/>
    <property type="match status" value="1"/>
</dbReference>
<proteinExistence type="predicted"/>
<keyword evidence="4" id="KW-1185">Reference proteome</keyword>
<dbReference type="InterPro" id="IPR044824">
    <property type="entry name" value="MAIN-like"/>
</dbReference>
<organism evidence="3 4">
    <name type="scientific">Arachis hypogaea</name>
    <name type="common">Peanut</name>
    <dbReference type="NCBI Taxonomy" id="3818"/>
    <lineage>
        <taxon>Eukaryota</taxon>
        <taxon>Viridiplantae</taxon>
        <taxon>Streptophyta</taxon>
        <taxon>Embryophyta</taxon>
        <taxon>Tracheophyta</taxon>
        <taxon>Spermatophyta</taxon>
        <taxon>Magnoliopsida</taxon>
        <taxon>eudicotyledons</taxon>
        <taxon>Gunneridae</taxon>
        <taxon>Pentapetalae</taxon>
        <taxon>rosids</taxon>
        <taxon>fabids</taxon>
        <taxon>Fabales</taxon>
        <taxon>Fabaceae</taxon>
        <taxon>Papilionoideae</taxon>
        <taxon>50 kb inversion clade</taxon>
        <taxon>dalbergioids sensu lato</taxon>
        <taxon>Dalbergieae</taxon>
        <taxon>Pterocarpus clade</taxon>
        <taxon>Arachis</taxon>
    </lineage>
</organism>
<dbReference type="InterPro" id="IPR019557">
    <property type="entry name" value="AminoTfrase-like_pln_mobile"/>
</dbReference>
<dbReference type="GO" id="GO:0010073">
    <property type="term" value="P:meristem maintenance"/>
    <property type="evidence" value="ECO:0007669"/>
    <property type="project" value="InterPro"/>
</dbReference>
<feature type="compositionally biased region" description="Acidic residues" evidence="1">
    <location>
        <begin position="416"/>
        <end position="452"/>
    </location>
</feature>
<sequence>MLTCNHPLPPDRYDDRVEEYLRVTGFYHASQIGVVQCQKALVNALIERWHPDTHTFYLPIGECTVTLEDVALILGLPTDGLPVTGMAMSSVEALQAECLDQFGVAPSKDQCRGCCIKLSWLRDLKENLQLTDEISMHRYVKCHIMLLIGTILFGDKSGVGVHWKFLPLLRDFGSIVQYSWGSACLAHLYRALCRASRFNCKEIDGPLTLLLGWAWIRLPYLSPLSREPRSFPLANRWRNWERGDRRYRYLTLSHFRKAFDELQEGQVSFHLKIFIFYWQFVWYAYSVDRVDPNIIPPEIYIQSVVWSATVPLVSFECIEWHATDRIRQQFSLVQGVPSQEQNLDKAHGEVLTGPKNLNWATAPTHSCWVMMWTNSYNHVLSEVPMPSQYPLHTYMDWYRSKFGDRLYLSNLVVEENDEGNQDMDEGNEEMDQGNEDMEEGSEEADDDNEEQEPLSPPPPPPNPIPQDQPQSSGQYVPQTQFTTSYPMHQQYWGMPQFETGEGCSFSQLLGFMAADAGHSEYRSQPDIMAGRYSLDARLPCHTSSVASGGFVSVDSSRSEGGRGVLNSQNPNRVSMVPLEEDDNTLDEDTNAYLVDEPDDEEDAEEDDIEEFDADEESRNDGHCDTPDDKAKGYNLRIDPPRRSANRYTPSVFKKAAKKCKNFVKDVKWAMRK</sequence>
<dbReference type="Proteomes" id="UP000289738">
    <property type="component" value="Chromosome B06"/>
</dbReference>
<evidence type="ECO:0000256" key="1">
    <source>
        <dbReference type="SAM" id="MobiDB-lite"/>
    </source>
</evidence>
<feature type="region of interest" description="Disordered" evidence="1">
    <location>
        <begin position="416"/>
        <end position="477"/>
    </location>
</feature>
<feature type="domain" description="Aminotransferase-like plant mobile" evidence="2">
    <location>
        <begin position="25"/>
        <end position="399"/>
    </location>
</feature>
<feature type="region of interest" description="Disordered" evidence="1">
    <location>
        <begin position="594"/>
        <end position="650"/>
    </location>
</feature>
<reference evidence="3 4" key="1">
    <citation type="submission" date="2019-01" db="EMBL/GenBank/DDBJ databases">
        <title>Sequencing of cultivated peanut Arachis hypogaea provides insights into genome evolution and oil improvement.</title>
        <authorList>
            <person name="Chen X."/>
        </authorList>
    </citation>
    <scope>NUCLEOTIDE SEQUENCE [LARGE SCALE GENOMIC DNA]</scope>
    <source>
        <strain evidence="4">cv. Fuhuasheng</strain>
        <tissue evidence="3">Leaves</tissue>
    </source>
</reference>